<reference evidence="11 12" key="1">
    <citation type="submission" date="2018-07" db="EMBL/GenBank/DDBJ databases">
        <title>Crenobacter cavernae sp. nov., isolated from a karst cave.</title>
        <authorList>
            <person name="Zhu H."/>
        </authorList>
    </citation>
    <scope>NUCLEOTIDE SEQUENCE [LARGE SCALE GENOMIC DNA]</scope>
    <source>
        <strain evidence="11 12">K1W11S-77</strain>
    </source>
</reference>
<dbReference type="OrthoDB" id="9785808at2"/>
<evidence type="ECO:0000313" key="11">
    <source>
        <dbReference type="EMBL" id="AXK39946.1"/>
    </source>
</evidence>
<evidence type="ECO:0000259" key="10">
    <source>
        <dbReference type="Pfam" id="PF00849"/>
    </source>
</evidence>
<evidence type="ECO:0000256" key="3">
    <source>
        <dbReference type="ARBA" id="ARBA00036607"/>
    </source>
</evidence>
<evidence type="ECO:0000256" key="1">
    <source>
        <dbReference type="ARBA" id="ARBA00022694"/>
    </source>
</evidence>
<dbReference type="Proteomes" id="UP000254537">
    <property type="component" value="Chromosome"/>
</dbReference>
<evidence type="ECO:0000256" key="4">
    <source>
        <dbReference type="ARBA" id="ARBA00037670"/>
    </source>
</evidence>
<dbReference type="PANTHER" id="PTHR21600:SF56">
    <property type="entry name" value="TRNA PSEUDOURIDINE SYNTHASE C"/>
    <property type="match status" value="1"/>
</dbReference>
<dbReference type="RefSeq" id="WP_115433876.1">
    <property type="nucleotide sequence ID" value="NZ_CP031337.1"/>
</dbReference>
<keyword evidence="1" id="KW-0819">tRNA processing</keyword>
<dbReference type="PROSITE" id="PS01129">
    <property type="entry name" value="PSI_RLU"/>
    <property type="match status" value="1"/>
</dbReference>
<dbReference type="KEGG" id="ccah:DWG20_11125"/>
<feature type="domain" description="Pseudouridine synthase RsuA/RluA-like" evidence="10">
    <location>
        <begin position="11"/>
        <end position="170"/>
    </location>
</feature>
<dbReference type="GO" id="GO:0000455">
    <property type="term" value="P:enzyme-directed rRNA pseudouridine synthesis"/>
    <property type="evidence" value="ECO:0007669"/>
    <property type="project" value="TreeGrafter"/>
</dbReference>
<dbReference type="CDD" id="cd02563">
    <property type="entry name" value="PseudoU_synth_TruC"/>
    <property type="match status" value="1"/>
</dbReference>
<name>A0A345Y7P4_9NEIS</name>
<proteinExistence type="predicted"/>
<dbReference type="Pfam" id="PF00849">
    <property type="entry name" value="PseudoU_synth_2"/>
    <property type="match status" value="1"/>
</dbReference>
<dbReference type="GO" id="GO:0008033">
    <property type="term" value="P:tRNA processing"/>
    <property type="evidence" value="ECO:0007669"/>
    <property type="project" value="UniProtKB-KW"/>
</dbReference>
<dbReference type="GO" id="GO:0003723">
    <property type="term" value="F:RNA binding"/>
    <property type="evidence" value="ECO:0007669"/>
    <property type="project" value="InterPro"/>
</dbReference>
<evidence type="ECO:0000256" key="2">
    <source>
        <dbReference type="ARBA" id="ARBA00023235"/>
    </source>
</evidence>
<dbReference type="InterPro" id="IPR006145">
    <property type="entry name" value="PsdUridine_synth_RsuA/RluA"/>
</dbReference>
<dbReference type="InterPro" id="IPR006224">
    <property type="entry name" value="PsdUridine_synth_RluA-like_CS"/>
</dbReference>
<evidence type="ECO:0000256" key="6">
    <source>
        <dbReference type="ARBA" id="ARBA00040675"/>
    </source>
</evidence>
<dbReference type="AlphaFoldDB" id="A0A345Y7P4"/>
<dbReference type="Gene3D" id="3.30.2350.10">
    <property type="entry name" value="Pseudouridine synthase"/>
    <property type="match status" value="1"/>
</dbReference>
<accession>A0A345Y7P4</accession>
<dbReference type="InterPro" id="IPR050188">
    <property type="entry name" value="RluA_PseudoU_synthase"/>
</dbReference>
<comment type="catalytic activity">
    <reaction evidence="3">
        <text>uridine(65) in tRNA = pseudouridine(65) in tRNA</text>
        <dbReference type="Rhea" id="RHEA:42536"/>
        <dbReference type="Rhea" id="RHEA-COMP:10103"/>
        <dbReference type="Rhea" id="RHEA-COMP:10104"/>
        <dbReference type="ChEBI" id="CHEBI:65314"/>
        <dbReference type="ChEBI" id="CHEBI:65315"/>
        <dbReference type="EC" id="5.4.99.26"/>
    </reaction>
</comment>
<organism evidence="11 12">
    <name type="scientific">Crenobacter cavernae</name>
    <dbReference type="NCBI Taxonomy" id="2290923"/>
    <lineage>
        <taxon>Bacteria</taxon>
        <taxon>Pseudomonadati</taxon>
        <taxon>Pseudomonadota</taxon>
        <taxon>Betaproteobacteria</taxon>
        <taxon>Neisseriales</taxon>
        <taxon>Neisseriaceae</taxon>
        <taxon>Crenobacter</taxon>
    </lineage>
</organism>
<dbReference type="PANTHER" id="PTHR21600">
    <property type="entry name" value="MITOCHONDRIAL RNA PSEUDOURIDINE SYNTHASE"/>
    <property type="match status" value="1"/>
</dbReference>
<dbReference type="EC" id="5.4.99.26" evidence="5"/>
<dbReference type="InterPro" id="IPR020103">
    <property type="entry name" value="PsdUridine_synth_cat_dom_sf"/>
</dbReference>
<evidence type="ECO:0000256" key="7">
    <source>
        <dbReference type="ARBA" id="ARBA00041803"/>
    </source>
</evidence>
<keyword evidence="2" id="KW-0413">Isomerase</keyword>
<gene>
    <name evidence="11" type="ORF">DWG20_11125</name>
</gene>
<sequence length="247" mass="28316">MLPILYEDDQLIAIHKPTNLLVHRTVLDKHERRFALQMLREQIGQRVYPAHRLDKGTSGVLLFGKSRDAGRELSWRFERQEVDKTYLAVVRGWPDESGEIDHALARRVDDLEWIGETVSTEPQPAVTRYKTLATVELPVAVDRYPQSRYALVELSPLTGRRHQLRRHMKHIAHPIIGDGTHGKGCHNRMFADYLGSDRLLLACVEMRLVHPFTNEPLTLTAPLAPELAALIYRLGWKDAVPARFWPA</sequence>
<comment type="function">
    <text evidence="4">Responsible for synthesis of pseudouridine from uracil-65 in transfer RNAs.</text>
</comment>
<dbReference type="GO" id="GO:0160149">
    <property type="term" value="F:tRNA pseudouridine(65) synthase activity"/>
    <property type="evidence" value="ECO:0007669"/>
    <property type="project" value="UniProtKB-EC"/>
</dbReference>
<evidence type="ECO:0000256" key="8">
    <source>
        <dbReference type="ARBA" id="ARBA00041975"/>
    </source>
</evidence>
<dbReference type="EMBL" id="CP031337">
    <property type="protein sequence ID" value="AXK39946.1"/>
    <property type="molecule type" value="Genomic_DNA"/>
</dbReference>
<evidence type="ECO:0000256" key="5">
    <source>
        <dbReference type="ARBA" id="ARBA00038943"/>
    </source>
</evidence>
<evidence type="ECO:0000256" key="9">
    <source>
        <dbReference type="ARBA" id="ARBA00043049"/>
    </source>
</evidence>
<evidence type="ECO:0000313" key="12">
    <source>
        <dbReference type="Proteomes" id="UP000254537"/>
    </source>
</evidence>
<protein>
    <recommendedName>
        <fullName evidence="6">tRNA pseudouridine synthase C</fullName>
        <ecNumber evidence="5">5.4.99.26</ecNumber>
    </recommendedName>
    <alternativeName>
        <fullName evidence="8">tRNA pseudouridine(65) synthase</fullName>
    </alternativeName>
    <alternativeName>
        <fullName evidence="9">tRNA pseudouridylate synthase C</fullName>
    </alternativeName>
    <alternativeName>
        <fullName evidence="7">tRNA-uridine isomerase C</fullName>
    </alternativeName>
</protein>
<dbReference type="SUPFAM" id="SSF55120">
    <property type="entry name" value="Pseudouridine synthase"/>
    <property type="match status" value="1"/>
</dbReference>